<evidence type="ECO:0000313" key="3">
    <source>
        <dbReference type="Proteomes" id="UP001500067"/>
    </source>
</evidence>
<dbReference type="PANTHER" id="PTHR43581">
    <property type="entry name" value="ATP/GTP PHOSPHATASE"/>
    <property type="match status" value="1"/>
</dbReference>
<evidence type="ECO:0000313" key="2">
    <source>
        <dbReference type="EMBL" id="GAA4466914.1"/>
    </source>
</evidence>
<dbReference type="Proteomes" id="UP001500067">
    <property type="component" value="Unassembled WGS sequence"/>
</dbReference>
<reference evidence="3" key="1">
    <citation type="journal article" date="2019" name="Int. J. Syst. Evol. Microbiol.">
        <title>The Global Catalogue of Microorganisms (GCM) 10K type strain sequencing project: providing services to taxonomists for standard genome sequencing and annotation.</title>
        <authorList>
            <consortium name="The Broad Institute Genomics Platform"/>
            <consortium name="The Broad Institute Genome Sequencing Center for Infectious Disease"/>
            <person name="Wu L."/>
            <person name="Ma J."/>
        </authorList>
    </citation>
    <scope>NUCLEOTIDE SEQUENCE [LARGE SCALE GENOMIC DNA]</scope>
    <source>
        <strain evidence="3">JCM 32105</strain>
    </source>
</reference>
<dbReference type="InterPro" id="IPR027417">
    <property type="entry name" value="P-loop_NTPase"/>
</dbReference>
<feature type="domain" description="Rad50/SbcC-type AAA" evidence="1">
    <location>
        <begin position="6"/>
        <end position="133"/>
    </location>
</feature>
<dbReference type="PANTHER" id="PTHR43581:SF4">
    <property type="entry name" value="ATP_GTP PHOSPHATASE"/>
    <property type="match status" value="1"/>
</dbReference>
<proteinExistence type="predicted"/>
<keyword evidence="3" id="KW-1185">Reference proteome</keyword>
<name>A0ABP8NIF4_9BACT</name>
<dbReference type="InterPro" id="IPR051396">
    <property type="entry name" value="Bact_Antivir_Def_Nuclease"/>
</dbReference>
<dbReference type="InterPro" id="IPR038729">
    <property type="entry name" value="Rad50/SbcC_AAA"/>
</dbReference>
<protein>
    <recommendedName>
        <fullName evidence="1">Rad50/SbcC-type AAA domain-containing protein</fullName>
    </recommendedName>
</protein>
<gene>
    <name evidence="2" type="ORF">GCM10023093_21820</name>
</gene>
<comment type="caution">
    <text evidence="2">The sequence shown here is derived from an EMBL/GenBank/DDBJ whole genome shotgun (WGS) entry which is preliminary data.</text>
</comment>
<dbReference type="Pfam" id="PF13476">
    <property type="entry name" value="AAA_23"/>
    <property type="match status" value="1"/>
</dbReference>
<dbReference type="EMBL" id="BAABFA010000014">
    <property type="protein sequence ID" value="GAA4466914.1"/>
    <property type="molecule type" value="Genomic_DNA"/>
</dbReference>
<sequence length="287" mass="32775">MYLKQLRLWNFRKFGCDLPLDAGNPNITVNFVKGINLLVGQNDSGKSAIVDAIKLVTYTHSGEWIKLEHEDFYSNQNKLKIELLFDELNDEEGKNFIEWLSWIGEGEALRPHLCLFLEAERVGDRILPFDIKAGTDRDGRTLSAEAKAYLKVTYLRPLRDAKSELTPKRNSRLSQILLSHEAFEPGLREHEFVSSVKGLNKGIKNYFEGLNPDDTQHLDQRGLQLKSRIDHYLEKFANKKSKFSMNDSSLRAILESLCLLFHDGINLGLGSHNILVIASELLHLQKN</sequence>
<organism evidence="2 3">
    <name type="scientific">Nemorincola caseinilytica</name>
    <dbReference type="NCBI Taxonomy" id="2054315"/>
    <lineage>
        <taxon>Bacteria</taxon>
        <taxon>Pseudomonadati</taxon>
        <taxon>Bacteroidota</taxon>
        <taxon>Chitinophagia</taxon>
        <taxon>Chitinophagales</taxon>
        <taxon>Chitinophagaceae</taxon>
        <taxon>Nemorincola</taxon>
    </lineage>
</organism>
<dbReference type="Gene3D" id="3.40.50.300">
    <property type="entry name" value="P-loop containing nucleotide triphosphate hydrolases"/>
    <property type="match status" value="1"/>
</dbReference>
<dbReference type="RefSeq" id="WP_345083009.1">
    <property type="nucleotide sequence ID" value="NZ_BAABFA010000014.1"/>
</dbReference>
<evidence type="ECO:0000259" key="1">
    <source>
        <dbReference type="Pfam" id="PF13476"/>
    </source>
</evidence>
<accession>A0ABP8NIF4</accession>
<dbReference type="SUPFAM" id="SSF52540">
    <property type="entry name" value="P-loop containing nucleoside triphosphate hydrolases"/>
    <property type="match status" value="1"/>
</dbReference>